<evidence type="ECO:0000313" key="3">
    <source>
        <dbReference type="Proteomes" id="UP000504612"/>
    </source>
</evidence>
<dbReference type="Gene3D" id="1.20.1160.20">
    <property type="match status" value="1"/>
</dbReference>
<protein>
    <submittedName>
        <fullName evidence="4">Delphilin</fullName>
    </submittedName>
</protein>
<dbReference type="PANTHER" id="PTHR45725:SF3">
    <property type="entry name" value="DELPHILIN"/>
    <property type="match status" value="1"/>
</dbReference>
<dbReference type="PANTHER" id="PTHR45725">
    <property type="entry name" value="FORMIN HOMOLOGY 2 FAMILY MEMBER"/>
    <property type="match status" value="1"/>
</dbReference>
<dbReference type="CDD" id="cd06744">
    <property type="entry name" value="PDZ2_L-delphilin-like"/>
    <property type="match status" value="1"/>
</dbReference>
<dbReference type="PROSITE" id="PS50106">
    <property type="entry name" value="PDZ"/>
    <property type="match status" value="1"/>
</dbReference>
<sequence>IFIPRKHRQRFDEVVSQSLISKLCRAKRQQPANRLRRSRSEDHHERLLVSTRASSVPRSQEENFLSLRKSTTLIGSNVGTGAACRTVRVYKGSRSFGFTLRGHAPVWIESILPGSPADKASLKAGDRILFLNGLDMRNCSHEKVVSMLQGSGAMPTLVVEEGIVSFSNGESSEAPSSSSALTSLQWIAEILPSSIKIQGRTFHQQLEHLLTPAERYTVCKGLESFFQHRNIDTLIVDVYPVLDTPSKQVIWQFIYQLLTYEEQAHCQQKIARFLGYKSMASGPSDAAAAEPEVEEQPRSSLRTGPGSRKSLRSHSPKDGEARGSAEAAEMPSRLAPGERQAGDGTSLPETPNPQMMSAVYAELESRLTAGLGGKLSCLPVCRTSSLASEPAVNQRTLTADLNDLHCTVREIEIACQNMMPSSPEDRFVPVMDAFLESADPTVQSLDDLQHKAMEEFRKVLSFFGEDSKATTSEDFFGIFAEFMSKFERAFNDVQASEPLCSPKAIPPLAW</sequence>
<dbReference type="Proteomes" id="UP000504612">
    <property type="component" value="Unplaced"/>
</dbReference>
<dbReference type="CTD" id="392862"/>
<dbReference type="InterPro" id="IPR015425">
    <property type="entry name" value="FH2_Formin"/>
</dbReference>
<feature type="non-terminal residue" evidence="4">
    <location>
        <position position="1"/>
    </location>
</feature>
<dbReference type="GeneID" id="113426782"/>
<dbReference type="KEGG" id="nss:113426782"/>
<dbReference type="InterPro" id="IPR001478">
    <property type="entry name" value="PDZ"/>
</dbReference>
<evidence type="ECO:0000259" key="2">
    <source>
        <dbReference type="PROSITE" id="PS50106"/>
    </source>
</evidence>
<organism evidence="3 4">
    <name type="scientific">Notechis scutatus</name>
    <name type="common">mainland tiger snake</name>
    <dbReference type="NCBI Taxonomy" id="8663"/>
    <lineage>
        <taxon>Eukaryota</taxon>
        <taxon>Metazoa</taxon>
        <taxon>Chordata</taxon>
        <taxon>Craniata</taxon>
        <taxon>Vertebrata</taxon>
        <taxon>Euteleostomi</taxon>
        <taxon>Lepidosauria</taxon>
        <taxon>Squamata</taxon>
        <taxon>Bifurcata</taxon>
        <taxon>Unidentata</taxon>
        <taxon>Episquamata</taxon>
        <taxon>Toxicofera</taxon>
        <taxon>Serpentes</taxon>
        <taxon>Colubroidea</taxon>
        <taxon>Elapidae</taxon>
        <taxon>Hydrophiinae</taxon>
        <taxon>Notechis</taxon>
    </lineage>
</organism>
<evidence type="ECO:0000256" key="1">
    <source>
        <dbReference type="SAM" id="MobiDB-lite"/>
    </source>
</evidence>
<dbReference type="RefSeq" id="XP_026544969.1">
    <property type="nucleotide sequence ID" value="XM_026689184.1"/>
</dbReference>
<dbReference type="AlphaFoldDB" id="A0A6J1VY99"/>
<name>A0A6J1VY99_9SAUR</name>
<feature type="domain" description="PDZ" evidence="2">
    <location>
        <begin position="86"/>
        <end position="163"/>
    </location>
</feature>
<feature type="region of interest" description="Disordered" evidence="1">
    <location>
        <begin position="30"/>
        <end position="54"/>
    </location>
</feature>
<reference evidence="4" key="1">
    <citation type="submission" date="2025-08" db="UniProtKB">
        <authorList>
            <consortium name="RefSeq"/>
        </authorList>
    </citation>
    <scope>IDENTIFICATION</scope>
</reference>
<accession>A0A6J1VY99</accession>
<dbReference type="SMART" id="SM00228">
    <property type="entry name" value="PDZ"/>
    <property type="match status" value="1"/>
</dbReference>
<dbReference type="InterPro" id="IPR036034">
    <property type="entry name" value="PDZ_sf"/>
</dbReference>
<dbReference type="Pfam" id="PF00595">
    <property type="entry name" value="PDZ"/>
    <property type="match status" value="1"/>
</dbReference>
<dbReference type="Gene3D" id="1.20.58.2220">
    <property type="entry name" value="Formin, FH2 domain"/>
    <property type="match status" value="1"/>
</dbReference>
<keyword evidence="3" id="KW-1185">Reference proteome</keyword>
<dbReference type="Pfam" id="PF02181">
    <property type="entry name" value="FH2"/>
    <property type="match status" value="1"/>
</dbReference>
<proteinExistence type="predicted"/>
<dbReference type="CDD" id="cd07355">
    <property type="entry name" value="HN_L-delphilin-R2_like"/>
    <property type="match status" value="1"/>
</dbReference>
<dbReference type="Gene3D" id="2.30.42.10">
    <property type="match status" value="1"/>
</dbReference>
<feature type="compositionally biased region" description="Basic and acidic residues" evidence="1">
    <location>
        <begin position="38"/>
        <end position="47"/>
    </location>
</feature>
<dbReference type="SUPFAM" id="SSF50156">
    <property type="entry name" value="PDZ domain-like"/>
    <property type="match status" value="1"/>
</dbReference>
<gene>
    <name evidence="4" type="primary">GRID2IP</name>
</gene>
<feature type="region of interest" description="Disordered" evidence="1">
    <location>
        <begin position="284"/>
        <end position="353"/>
    </location>
</feature>
<dbReference type="InterPro" id="IPR051425">
    <property type="entry name" value="Formin_Homology"/>
</dbReference>
<dbReference type="SUPFAM" id="SSF101447">
    <property type="entry name" value="Formin homology 2 domain (FH2 domain)"/>
    <property type="match status" value="1"/>
</dbReference>
<dbReference type="InterPro" id="IPR042201">
    <property type="entry name" value="FH2_Formin_sf"/>
</dbReference>
<evidence type="ECO:0000313" key="4">
    <source>
        <dbReference type="RefSeq" id="XP_026544969.1"/>
    </source>
</evidence>